<feature type="compositionally biased region" description="Polar residues" evidence="1">
    <location>
        <begin position="10"/>
        <end position="33"/>
    </location>
</feature>
<sequence length="176" mass="19107">MPITMVSPRASRQASNPELPSFSSRQWKPINSNPLPWLQQSSDQIPSPIRSSTSPTVDLPWRHGAMLLFFSLAGSSVPQVVMLRPVAAWWTSAPRIVEGNGRTWTRAWRARAKPAIAGGNATVICAWRCRPGAPAAKAEADPATAWVEEVQRLGDGAEQMGSPKEELGWAGSTQQP</sequence>
<protein>
    <submittedName>
        <fullName evidence="2">Uncharacterized protein</fullName>
    </submittedName>
</protein>
<name>A0A0A8XSE9_ARUDO</name>
<feature type="region of interest" description="Disordered" evidence="1">
    <location>
        <begin position="1"/>
        <end position="33"/>
    </location>
</feature>
<dbReference type="AlphaFoldDB" id="A0A0A8XSE9"/>
<evidence type="ECO:0000313" key="2">
    <source>
        <dbReference type="EMBL" id="JAD16796.1"/>
    </source>
</evidence>
<organism evidence="2">
    <name type="scientific">Arundo donax</name>
    <name type="common">Giant reed</name>
    <name type="synonym">Donax arundinaceus</name>
    <dbReference type="NCBI Taxonomy" id="35708"/>
    <lineage>
        <taxon>Eukaryota</taxon>
        <taxon>Viridiplantae</taxon>
        <taxon>Streptophyta</taxon>
        <taxon>Embryophyta</taxon>
        <taxon>Tracheophyta</taxon>
        <taxon>Spermatophyta</taxon>
        <taxon>Magnoliopsida</taxon>
        <taxon>Liliopsida</taxon>
        <taxon>Poales</taxon>
        <taxon>Poaceae</taxon>
        <taxon>PACMAD clade</taxon>
        <taxon>Arundinoideae</taxon>
        <taxon>Arundineae</taxon>
        <taxon>Arundo</taxon>
    </lineage>
</organism>
<accession>A0A0A8XSE9</accession>
<reference evidence="2" key="1">
    <citation type="submission" date="2014-09" db="EMBL/GenBank/DDBJ databases">
        <authorList>
            <person name="Magalhaes I.L.F."/>
            <person name="Oliveira U."/>
            <person name="Santos F.R."/>
            <person name="Vidigal T.H.D.A."/>
            <person name="Brescovit A.D."/>
            <person name="Santos A.J."/>
        </authorList>
    </citation>
    <scope>NUCLEOTIDE SEQUENCE</scope>
    <source>
        <tissue evidence="2">Shoot tissue taken approximately 20 cm above the soil surface</tissue>
    </source>
</reference>
<dbReference type="EMBL" id="GBRH01281099">
    <property type="protein sequence ID" value="JAD16796.1"/>
    <property type="molecule type" value="Transcribed_RNA"/>
</dbReference>
<proteinExistence type="predicted"/>
<evidence type="ECO:0000256" key="1">
    <source>
        <dbReference type="SAM" id="MobiDB-lite"/>
    </source>
</evidence>
<reference evidence="2" key="2">
    <citation type="journal article" date="2015" name="Data Brief">
        <title>Shoot transcriptome of the giant reed, Arundo donax.</title>
        <authorList>
            <person name="Barrero R.A."/>
            <person name="Guerrero F.D."/>
            <person name="Moolhuijzen P."/>
            <person name="Goolsby J.A."/>
            <person name="Tidwell J."/>
            <person name="Bellgard S.E."/>
            <person name="Bellgard M.I."/>
        </authorList>
    </citation>
    <scope>NUCLEOTIDE SEQUENCE</scope>
    <source>
        <tissue evidence="2">Shoot tissue taken approximately 20 cm above the soil surface</tissue>
    </source>
</reference>
<feature type="region of interest" description="Disordered" evidence="1">
    <location>
        <begin position="154"/>
        <end position="176"/>
    </location>
</feature>